<comment type="caution">
    <text evidence="1">The sequence shown here is derived from an EMBL/GenBank/DDBJ whole genome shotgun (WGS) entry which is preliminary data.</text>
</comment>
<reference evidence="1" key="2">
    <citation type="submission" date="2013-09" db="EMBL/GenBank/DDBJ databases">
        <title>Draft genome sequence of Alistipes putredinis (DSM 17216).</title>
        <authorList>
            <person name="Sudarsanam P."/>
            <person name="Ley R."/>
            <person name="Guruge J."/>
            <person name="Turnbaugh P.J."/>
            <person name="Mahowald M."/>
            <person name="Liep D."/>
            <person name="Gordon J."/>
        </authorList>
    </citation>
    <scope>NUCLEOTIDE SEQUENCE</scope>
    <source>
        <strain evidence="1">DSM 17216</strain>
    </source>
</reference>
<dbReference type="AlphaFoldDB" id="B0MVB7"/>
<proteinExistence type="predicted"/>
<sequence>MKRIVSFGRAGRMSEERTVTVRLARKDYRSAPAPTKIRKIIAIFQEKY</sequence>
<name>B0MVB7_9BACT</name>
<accession>B0MVB7</accession>
<reference evidence="1" key="1">
    <citation type="submission" date="2007-10" db="EMBL/GenBank/DDBJ databases">
        <authorList>
            <person name="Fulton L."/>
            <person name="Clifton S."/>
            <person name="Fulton B."/>
            <person name="Xu J."/>
            <person name="Minx P."/>
            <person name="Pepin K.H."/>
            <person name="Johnson M."/>
            <person name="Thiruvilangam P."/>
            <person name="Bhonagiri V."/>
            <person name="Nash W.E."/>
            <person name="Mardis E.R."/>
            <person name="Wilson R.K."/>
        </authorList>
    </citation>
    <scope>NUCLEOTIDE SEQUENCE [LARGE SCALE GENOMIC DNA]</scope>
    <source>
        <strain evidence="1">DSM 17216</strain>
    </source>
</reference>
<protein>
    <submittedName>
        <fullName evidence="1">Uncharacterized protein</fullName>
    </submittedName>
</protein>
<dbReference type="EMBL" id="ABFK02000017">
    <property type="protein sequence ID" value="EDS04002.1"/>
    <property type="molecule type" value="Genomic_DNA"/>
</dbReference>
<gene>
    <name evidence="1" type="ORF">ALIPUT_01064</name>
</gene>
<keyword evidence="2" id="KW-1185">Reference proteome</keyword>
<dbReference type="Proteomes" id="UP000005819">
    <property type="component" value="Unassembled WGS sequence"/>
</dbReference>
<dbReference type="HOGENOM" id="CLU_3148696_0_0_10"/>
<evidence type="ECO:0000313" key="1">
    <source>
        <dbReference type="EMBL" id="EDS04002.1"/>
    </source>
</evidence>
<organism evidence="1 2">
    <name type="scientific">Alistipes putredinis DSM 17216</name>
    <dbReference type="NCBI Taxonomy" id="445970"/>
    <lineage>
        <taxon>Bacteria</taxon>
        <taxon>Pseudomonadati</taxon>
        <taxon>Bacteroidota</taxon>
        <taxon>Bacteroidia</taxon>
        <taxon>Bacteroidales</taxon>
        <taxon>Rikenellaceae</taxon>
        <taxon>Alistipes</taxon>
    </lineage>
</organism>
<evidence type="ECO:0000313" key="2">
    <source>
        <dbReference type="Proteomes" id="UP000005819"/>
    </source>
</evidence>